<evidence type="ECO:0000256" key="1">
    <source>
        <dbReference type="SAM" id="MobiDB-lite"/>
    </source>
</evidence>
<organism evidence="2 3">
    <name type="scientific">Mucuna pruriens</name>
    <name type="common">Velvet bean</name>
    <name type="synonym">Dolichos pruriens</name>
    <dbReference type="NCBI Taxonomy" id="157652"/>
    <lineage>
        <taxon>Eukaryota</taxon>
        <taxon>Viridiplantae</taxon>
        <taxon>Streptophyta</taxon>
        <taxon>Embryophyta</taxon>
        <taxon>Tracheophyta</taxon>
        <taxon>Spermatophyta</taxon>
        <taxon>Magnoliopsida</taxon>
        <taxon>eudicotyledons</taxon>
        <taxon>Gunneridae</taxon>
        <taxon>Pentapetalae</taxon>
        <taxon>rosids</taxon>
        <taxon>fabids</taxon>
        <taxon>Fabales</taxon>
        <taxon>Fabaceae</taxon>
        <taxon>Papilionoideae</taxon>
        <taxon>50 kb inversion clade</taxon>
        <taxon>NPAAA clade</taxon>
        <taxon>indigoferoid/millettioid clade</taxon>
        <taxon>Phaseoleae</taxon>
        <taxon>Mucuna</taxon>
    </lineage>
</organism>
<feature type="region of interest" description="Disordered" evidence="1">
    <location>
        <begin position="229"/>
        <end position="270"/>
    </location>
</feature>
<accession>A0A371HDZ6</accession>
<name>A0A371HDZ6_MUCPR</name>
<comment type="caution">
    <text evidence="2">The sequence shown here is derived from an EMBL/GenBank/DDBJ whole genome shotgun (WGS) entry which is preliminary data.</text>
</comment>
<feature type="region of interest" description="Disordered" evidence="1">
    <location>
        <begin position="93"/>
        <end position="118"/>
    </location>
</feature>
<keyword evidence="3" id="KW-1185">Reference proteome</keyword>
<reference evidence="2" key="1">
    <citation type="submission" date="2018-05" db="EMBL/GenBank/DDBJ databases">
        <title>Draft genome of Mucuna pruriens seed.</title>
        <authorList>
            <person name="Nnadi N.E."/>
            <person name="Vos R."/>
            <person name="Hasami M.H."/>
            <person name="Devisetty U.K."/>
            <person name="Aguiy J.C."/>
        </authorList>
    </citation>
    <scope>NUCLEOTIDE SEQUENCE [LARGE SCALE GENOMIC DNA]</scope>
    <source>
        <strain evidence="2">JCA_2017</strain>
    </source>
</reference>
<feature type="compositionally biased region" description="Basic and acidic residues" evidence="1">
    <location>
        <begin position="251"/>
        <end position="270"/>
    </location>
</feature>
<protein>
    <submittedName>
        <fullName evidence="2">Uncharacterized protein</fullName>
    </submittedName>
</protein>
<feature type="compositionally biased region" description="Polar residues" evidence="1">
    <location>
        <begin position="93"/>
        <end position="114"/>
    </location>
</feature>
<dbReference type="EMBL" id="QJKJ01002865">
    <property type="protein sequence ID" value="RDY00987.1"/>
    <property type="molecule type" value="Genomic_DNA"/>
</dbReference>
<gene>
    <name evidence="2" type="ORF">CR513_15740</name>
</gene>
<proteinExistence type="predicted"/>
<feature type="non-terminal residue" evidence="2">
    <location>
        <position position="1"/>
    </location>
</feature>
<sequence>MVTIFINTLPFPFYDKAVRSVASNFVNLINVGERIEFDIKKGKVAQANTSASFTRKTKYEKKKRETNAILIDPSSQARSLVILNKLGASTSIDSSTQPKVDTTNMSNAPSNQPNRRSRVFTPIPMTYTTLFPLLLQKNMIAILPLKPLEPPYPKSYDPNMKCDYHAGAVGHSTERCWGSKHKVQDLIDGGRLKFKENELNTPLIIQVPIRPTYKANHVVPWQYGPMTEIPSTKPSEDSPTREVTNIARSGGDVKLKNLHSRDSGKEKPNP</sequence>
<dbReference type="PANTHER" id="PTHR32108">
    <property type="entry name" value="DNA-DIRECTED RNA POLYMERASE SUBUNIT ALPHA"/>
    <property type="match status" value="1"/>
</dbReference>
<dbReference type="Proteomes" id="UP000257109">
    <property type="component" value="Unassembled WGS sequence"/>
</dbReference>
<dbReference type="PANTHER" id="PTHR32108:SF9">
    <property type="entry name" value="REVERSE TRANSCRIPTASE RNASE H-LIKE DOMAIN-CONTAINING PROTEIN"/>
    <property type="match status" value="1"/>
</dbReference>
<evidence type="ECO:0000313" key="3">
    <source>
        <dbReference type="Proteomes" id="UP000257109"/>
    </source>
</evidence>
<evidence type="ECO:0000313" key="2">
    <source>
        <dbReference type="EMBL" id="RDY00987.1"/>
    </source>
</evidence>
<dbReference type="AlphaFoldDB" id="A0A371HDZ6"/>